<evidence type="ECO:0000259" key="3">
    <source>
        <dbReference type="Pfam" id="PF12776"/>
    </source>
</evidence>
<dbReference type="EMBL" id="JACGWO010000013">
    <property type="protein sequence ID" value="KAK4412550.1"/>
    <property type="molecule type" value="Genomic_DNA"/>
</dbReference>
<organism evidence="4 5">
    <name type="scientific">Sesamum alatum</name>
    <dbReference type="NCBI Taxonomy" id="300844"/>
    <lineage>
        <taxon>Eukaryota</taxon>
        <taxon>Viridiplantae</taxon>
        <taxon>Streptophyta</taxon>
        <taxon>Embryophyta</taxon>
        <taxon>Tracheophyta</taxon>
        <taxon>Spermatophyta</taxon>
        <taxon>Magnoliopsida</taxon>
        <taxon>eudicotyledons</taxon>
        <taxon>Gunneridae</taxon>
        <taxon>Pentapetalae</taxon>
        <taxon>asterids</taxon>
        <taxon>lamiids</taxon>
        <taxon>Lamiales</taxon>
        <taxon>Pedaliaceae</taxon>
        <taxon>Sesamum</taxon>
    </lineage>
</organism>
<evidence type="ECO:0000256" key="1">
    <source>
        <dbReference type="SAM" id="Coils"/>
    </source>
</evidence>
<reference evidence="4" key="2">
    <citation type="journal article" date="2024" name="Plant">
        <title>Genomic evolution and insights into agronomic trait innovations of Sesamum species.</title>
        <authorList>
            <person name="Miao H."/>
            <person name="Wang L."/>
            <person name="Qu L."/>
            <person name="Liu H."/>
            <person name="Sun Y."/>
            <person name="Le M."/>
            <person name="Wang Q."/>
            <person name="Wei S."/>
            <person name="Zheng Y."/>
            <person name="Lin W."/>
            <person name="Duan Y."/>
            <person name="Cao H."/>
            <person name="Xiong S."/>
            <person name="Wang X."/>
            <person name="Wei L."/>
            <person name="Li C."/>
            <person name="Ma Q."/>
            <person name="Ju M."/>
            <person name="Zhao R."/>
            <person name="Li G."/>
            <person name="Mu C."/>
            <person name="Tian Q."/>
            <person name="Mei H."/>
            <person name="Zhang T."/>
            <person name="Gao T."/>
            <person name="Zhang H."/>
        </authorList>
    </citation>
    <scope>NUCLEOTIDE SEQUENCE</scope>
    <source>
        <strain evidence="4">3651</strain>
    </source>
</reference>
<protein>
    <recommendedName>
        <fullName evidence="3">Myb/SANT-like domain-containing protein</fullName>
    </recommendedName>
</protein>
<keyword evidence="1" id="KW-0175">Coiled coil</keyword>
<keyword evidence="5" id="KW-1185">Reference proteome</keyword>
<evidence type="ECO:0000313" key="5">
    <source>
        <dbReference type="Proteomes" id="UP001293254"/>
    </source>
</evidence>
<gene>
    <name evidence="4" type="ORF">Salat_2902100</name>
</gene>
<accession>A0AAE2C8F8</accession>
<dbReference type="Pfam" id="PF12776">
    <property type="entry name" value="Myb_DNA-bind_3"/>
    <property type="match status" value="1"/>
</dbReference>
<name>A0AAE2C8F8_9LAMI</name>
<evidence type="ECO:0000256" key="2">
    <source>
        <dbReference type="SAM" id="MobiDB-lite"/>
    </source>
</evidence>
<feature type="region of interest" description="Disordered" evidence="2">
    <location>
        <begin position="328"/>
        <end position="379"/>
    </location>
</feature>
<feature type="coiled-coil region" evidence="1">
    <location>
        <begin position="67"/>
        <end position="94"/>
    </location>
</feature>
<proteinExistence type="predicted"/>
<comment type="caution">
    <text evidence="4">The sequence shown here is derived from an EMBL/GenBank/DDBJ whole genome shotgun (WGS) entry which is preliminary data.</text>
</comment>
<reference evidence="4" key="1">
    <citation type="submission" date="2020-06" db="EMBL/GenBank/DDBJ databases">
        <authorList>
            <person name="Li T."/>
            <person name="Hu X."/>
            <person name="Zhang T."/>
            <person name="Song X."/>
            <person name="Zhang H."/>
            <person name="Dai N."/>
            <person name="Sheng W."/>
            <person name="Hou X."/>
            <person name="Wei L."/>
        </authorList>
    </citation>
    <scope>NUCLEOTIDE SEQUENCE</scope>
    <source>
        <strain evidence="4">3651</strain>
        <tissue evidence="4">Leaf</tissue>
    </source>
</reference>
<dbReference type="AlphaFoldDB" id="A0AAE2C8F8"/>
<feature type="region of interest" description="Disordered" evidence="2">
    <location>
        <begin position="1"/>
        <end position="29"/>
    </location>
</feature>
<dbReference type="InterPro" id="IPR024752">
    <property type="entry name" value="Myb/SANT-like_dom"/>
</dbReference>
<dbReference type="Proteomes" id="UP001293254">
    <property type="component" value="Unassembled WGS sequence"/>
</dbReference>
<feature type="domain" description="Myb/SANT-like" evidence="3">
    <location>
        <begin position="109"/>
        <end position="195"/>
    </location>
</feature>
<sequence>MDSWSGNNSGGSAINGTGRSNSWQNSSSSSAKVMRTAPADGKWLFGKYCGTFQWVDPPMCRRSLEVIPRLLNRINQYDARRQQAQERFEQERIRRRRCSIAPAGQSPWKKTFVDALLEQARRGNFRVGLENRNAVQHALYEVNKKHDTKAVLPWALSRVQHLQERHEVFNWLVQSPDVLCNRTLRFVTATDETWLEIARERELAKCYVNAYEDLLEELNTLFALPMDDNEDAPTNDETHAEEDQVVLEGPNHVVLEGPNHVVHGGPVDIGQVMEYMLHVPVPPDGADDVHVPIPPDGADDVHEVIHIISDTSSSTSSLARFIDAYYGTDSDADSVLPPPGVPSSIVKGKTPTPNKFPSNSSPGQASSSASNATPVKKKD</sequence>
<feature type="compositionally biased region" description="Low complexity" evidence="2">
    <location>
        <begin position="357"/>
        <end position="372"/>
    </location>
</feature>
<evidence type="ECO:0000313" key="4">
    <source>
        <dbReference type="EMBL" id="KAK4412550.1"/>
    </source>
</evidence>